<evidence type="ECO:0000313" key="3">
    <source>
        <dbReference type="Proteomes" id="UP001629214"/>
    </source>
</evidence>
<dbReference type="Proteomes" id="UP001629214">
    <property type="component" value="Unassembled WGS sequence"/>
</dbReference>
<evidence type="ECO:0000313" key="2">
    <source>
        <dbReference type="EMBL" id="MFL9879940.1"/>
    </source>
</evidence>
<dbReference type="EMBL" id="JAQQFR010000010">
    <property type="protein sequence ID" value="MFL9879940.1"/>
    <property type="molecule type" value="Genomic_DNA"/>
</dbReference>
<feature type="compositionally biased region" description="Low complexity" evidence="1">
    <location>
        <begin position="15"/>
        <end position="30"/>
    </location>
</feature>
<proteinExistence type="predicted"/>
<name>A0ABW8ZAW9_9BURK</name>
<gene>
    <name evidence="2" type="ORF">PQR63_16185</name>
</gene>
<sequence length="65" mass="6930">MAKSTSNHTTIGGTQPQQASQANAAEAEVQQARHRTTIRIAGIEGVDGFADVLDTDDNKPLTEKH</sequence>
<organism evidence="2 3">
    <name type="scientific">Herbaspirillum rhizosphaerae</name>
    <dbReference type="NCBI Taxonomy" id="346179"/>
    <lineage>
        <taxon>Bacteria</taxon>
        <taxon>Pseudomonadati</taxon>
        <taxon>Pseudomonadota</taxon>
        <taxon>Betaproteobacteria</taxon>
        <taxon>Burkholderiales</taxon>
        <taxon>Oxalobacteraceae</taxon>
        <taxon>Herbaspirillum</taxon>
    </lineage>
</organism>
<feature type="region of interest" description="Disordered" evidence="1">
    <location>
        <begin position="1"/>
        <end position="33"/>
    </location>
</feature>
<reference evidence="2 3" key="1">
    <citation type="journal article" date="2024" name="Chem. Sci.">
        <title>Discovery of megapolipeptins by genome mining of a Burkholderiales bacteria collection.</title>
        <authorList>
            <person name="Paulo B.S."/>
            <person name="Recchia M.J.J."/>
            <person name="Lee S."/>
            <person name="Fergusson C.H."/>
            <person name="Romanowski S.B."/>
            <person name="Hernandez A."/>
            <person name="Krull N."/>
            <person name="Liu D.Y."/>
            <person name="Cavanagh H."/>
            <person name="Bos A."/>
            <person name="Gray C.A."/>
            <person name="Murphy B.T."/>
            <person name="Linington R.G."/>
            <person name="Eustaquio A.S."/>
        </authorList>
    </citation>
    <scope>NUCLEOTIDE SEQUENCE [LARGE SCALE GENOMIC DNA]</scope>
    <source>
        <strain evidence="2 3">RL21-008-BIB-B</strain>
    </source>
</reference>
<accession>A0ABW8ZAW9</accession>
<dbReference type="RefSeq" id="WP_408169025.1">
    <property type="nucleotide sequence ID" value="NZ_JAQQFR010000010.1"/>
</dbReference>
<keyword evidence="3" id="KW-1185">Reference proteome</keyword>
<comment type="caution">
    <text evidence="2">The sequence shown here is derived from an EMBL/GenBank/DDBJ whole genome shotgun (WGS) entry which is preliminary data.</text>
</comment>
<feature type="compositionally biased region" description="Polar residues" evidence="1">
    <location>
        <begin position="1"/>
        <end position="14"/>
    </location>
</feature>
<protein>
    <submittedName>
        <fullName evidence="2">Uncharacterized protein</fullName>
    </submittedName>
</protein>
<evidence type="ECO:0000256" key="1">
    <source>
        <dbReference type="SAM" id="MobiDB-lite"/>
    </source>
</evidence>